<dbReference type="InterPro" id="IPR023753">
    <property type="entry name" value="FAD/NAD-binding_dom"/>
</dbReference>
<feature type="domain" description="FAD/NAD(P)-binding" evidence="5">
    <location>
        <begin position="7"/>
        <end position="311"/>
    </location>
</feature>
<feature type="domain" description="Reductase C-terminal" evidence="6">
    <location>
        <begin position="330"/>
        <end position="414"/>
    </location>
</feature>
<accession>A0ABS2TJ40</accession>
<dbReference type="PRINTS" id="PR00368">
    <property type="entry name" value="FADPNR"/>
</dbReference>
<keyword evidence="4" id="KW-0560">Oxidoreductase</keyword>
<dbReference type="SUPFAM" id="SSF55424">
    <property type="entry name" value="FAD/NAD-linked reductases, dimerisation (C-terminal) domain"/>
    <property type="match status" value="1"/>
</dbReference>
<dbReference type="InterPro" id="IPR036188">
    <property type="entry name" value="FAD/NAD-bd_sf"/>
</dbReference>
<organism evidence="7 8">
    <name type="scientific">Actinacidiphila acididurans</name>
    <dbReference type="NCBI Taxonomy" id="2784346"/>
    <lineage>
        <taxon>Bacteria</taxon>
        <taxon>Bacillati</taxon>
        <taxon>Actinomycetota</taxon>
        <taxon>Actinomycetes</taxon>
        <taxon>Kitasatosporales</taxon>
        <taxon>Streptomycetaceae</taxon>
        <taxon>Actinacidiphila</taxon>
    </lineage>
</organism>
<dbReference type="Pfam" id="PF07992">
    <property type="entry name" value="Pyr_redox_2"/>
    <property type="match status" value="1"/>
</dbReference>
<dbReference type="Pfam" id="PF14759">
    <property type="entry name" value="Reductase_C"/>
    <property type="match status" value="1"/>
</dbReference>
<evidence type="ECO:0000256" key="3">
    <source>
        <dbReference type="ARBA" id="ARBA00022827"/>
    </source>
</evidence>
<dbReference type="InterPro" id="IPR028202">
    <property type="entry name" value="Reductase_C"/>
</dbReference>
<protein>
    <submittedName>
        <fullName evidence="7">FAD-dependent oxidoreductase</fullName>
    </submittedName>
</protein>
<dbReference type="Gene3D" id="3.50.50.60">
    <property type="entry name" value="FAD/NAD(P)-binding domain"/>
    <property type="match status" value="2"/>
</dbReference>
<sequence>MSRNGTLIVGASQAGLQTAVSLRQWGDAGPITLVGAESLPPYQRPPLSKEFLAGSAGPADLALRTPAFYAEAGIELVCGERVTDVELSGPSPGAGVAVTASGRRLAFDRLALTTGARPRRLALPGADLDGVCTLRDHDDAADLRQRLATADHVVVVGGGFVGLEAAAAARALGRPSVTVVEAAGRLMGRAVAPVVSEFYRAAHERRGTPVRLSAAVAAFEGDPRGRLTGVLLADGTRLPADLALVGVGAAPRTELAERLGLACDGGIVVDAHARTSDPAVVAAGDCTVRPDPLTGLGRLRLESVQNAVAQAQTAAATLLGRPVPPPAVPWFWSHQGDLTLQTAGLSAGHDGYVVRGDPAAESFSVLYYRDGRLLAADAVNRPADYMAVRRALTDGVTIDPDLARDTSTTLKSLVTARRDPATASTTA</sequence>
<evidence type="ECO:0000256" key="1">
    <source>
        <dbReference type="ARBA" id="ARBA00001974"/>
    </source>
</evidence>
<proteinExistence type="predicted"/>
<evidence type="ECO:0000259" key="6">
    <source>
        <dbReference type="Pfam" id="PF14759"/>
    </source>
</evidence>
<dbReference type="PANTHER" id="PTHR43557:SF2">
    <property type="entry name" value="RIESKE DOMAIN-CONTAINING PROTEIN-RELATED"/>
    <property type="match status" value="1"/>
</dbReference>
<dbReference type="EMBL" id="JADKYB010000001">
    <property type="protein sequence ID" value="MBM9503357.1"/>
    <property type="molecule type" value="Genomic_DNA"/>
</dbReference>
<keyword evidence="2" id="KW-0285">Flavoprotein</keyword>
<evidence type="ECO:0000256" key="2">
    <source>
        <dbReference type="ARBA" id="ARBA00022630"/>
    </source>
</evidence>
<comment type="caution">
    <text evidence="7">The sequence shown here is derived from an EMBL/GenBank/DDBJ whole genome shotgun (WGS) entry which is preliminary data.</text>
</comment>
<dbReference type="InterPro" id="IPR016156">
    <property type="entry name" value="FAD/NAD-linked_Rdtase_dimer_sf"/>
</dbReference>
<dbReference type="InterPro" id="IPR050446">
    <property type="entry name" value="FAD-oxidoreductase/Apoptosis"/>
</dbReference>
<dbReference type="PANTHER" id="PTHR43557">
    <property type="entry name" value="APOPTOSIS-INDUCING FACTOR 1"/>
    <property type="match status" value="1"/>
</dbReference>
<dbReference type="Gene3D" id="3.30.390.30">
    <property type="match status" value="1"/>
</dbReference>
<name>A0ABS2TJ40_9ACTN</name>
<dbReference type="SUPFAM" id="SSF51905">
    <property type="entry name" value="FAD/NAD(P)-binding domain"/>
    <property type="match status" value="2"/>
</dbReference>
<dbReference type="RefSeq" id="WP_205355209.1">
    <property type="nucleotide sequence ID" value="NZ_JADKYB010000001.1"/>
</dbReference>
<evidence type="ECO:0000256" key="4">
    <source>
        <dbReference type="ARBA" id="ARBA00023002"/>
    </source>
</evidence>
<comment type="cofactor">
    <cofactor evidence="1">
        <name>FAD</name>
        <dbReference type="ChEBI" id="CHEBI:57692"/>
    </cofactor>
</comment>
<keyword evidence="3" id="KW-0274">FAD</keyword>
<reference evidence="7 8" key="1">
    <citation type="submission" date="2021-01" db="EMBL/GenBank/DDBJ databases">
        <title>Streptomyces acididurans sp. nov., isolated from a peat swamp forest soil.</title>
        <authorList>
            <person name="Chantavorakit T."/>
            <person name="Duangmal K."/>
        </authorList>
    </citation>
    <scope>NUCLEOTIDE SEQUENCE [LARGE SCALE GENOMIC DNA]</scope>
    <source>
        <strain evidence="7 8">KK5PA1</strain>
    </source>
</reference>
<evidence type="ECO:0000313" key="7">
    <source>
        <dbReference type="EMBL" id="MBM9503357.1"/>
    </source>
</evidence>
<keyword evidence="8" id="KW-1185">Reference proteome</keyword>
<evidence type="ECO:0000313" key="8">
    <source>
        <dbReference type="Proteomes" id="UP000749040"/>
    </source>
</evidence>
<gene>
    <name evidence="7" type="ORF">ITX44_02205</name>
</gene>
<evidence type="ECO:0000259" key="5">
    <source>
        <dbReference type="Pfam" id="PF07992"/>
    </source>
</evidence>
<dbReference type="Proteomes" id="UP000749040">
    <property type="component" value="Unassembled WGS sequence"/>
</dbReference>
<dbReference type="PRINTS" id="PR00411">
    <property type="entry name" value="PNDRDTASEI"/>
</dbReference>